<keyword evidence="2" id="KW-1185">Reference proteome</keyword>
<evidence type="ECO:0000313" key="2">
    <source>
        <dbReference type="Proteomes" id="UP000461880"/>
    </source>
</evidence>
<protein>
    <submittedName>
        <fullName evidence="1">Uncharacterized protein</fullName>
    </submittedName>
</protein>
<dbReference type="Proteomes" id="UP000461880">
    <property type="component" value="Unassembled WGS sequence"/>
</dbReference>
<evidence type="ECO:0000313" key="1">
    <source>
        <dbReference type="EMBL" id="MSS57933.1"/>
    </source>
</evidence>
<reference evidence="1 2" key="1">
    <citation type="submission" date="2019-08" db="EMBL/GenBank/DDBJ databases">
        <title>In-depth cultivation of the pig gut microbiome towards novel bacterial diversity and tailored functional studies.</title>
        <authorList>
            <person name="Wylensek D."/>
            <person name="Hitch T.C.A."/>
            <person name="Clavel T."/>
        </authorList>
    </citation>
    <scope>NUCLEOTIDE SEQUENCE [LARGE SCALE GENOMIC DNA]</scope>
    <source>
        <strain evidence="1 2">Oil+RF-744-GAM-WT-6</strain>
    </source>
</reference>
<dbReference type="AlphaFoldDB" id="A0A7X2TFN4"/>
<accession>A0A7X2TFN4</accession>
<gene>
    <name evidence="1" type="ORF">FYJ51_03335</name>
</gene>
<name>A0A7X2TFN4_9FIRM</name>
<dbReference type="EMBL" id="VUMN01000005">
    <property type="protein sequence ID" value="MSS57933.1"/>
    <property type="molecule type" value="Genomic_DNA"/>
</dbReference>
<proteinExistence type="predicted"/>
<comment type="caution">
    <text evidence="1">The sequence shown here is derived from an EMBL/GenBank/DDBJ whole genome shotgun (WGS) entry which is preliminary data.</text>
</comment>
<dbReference type="RefSeq" id="WP_135358219.1">
    <property type="nucleotide sequence ID" value="NZ_JAQXPC010000058.1"/>
</dbReference>
<sequence length="59" mass="6826">MREELLRRFPICQEFILERESASQQQLKIAAEEEIAQASPLLVMSNYGILFSSRLSLIK</sequence>
<organism evidence="1 2">
    <name type="scientific">Stecheria intestinalis</name>
    <dbReference type="NCBI Taxonomy" id="2606630"/>
    <lineage>
        <taxon>Bacteria</taxon>
        <taxon>Bacillati</taxon>
        <taxon>Bacillota</taxon>
        <taxon>Erysipelotrichia</taxon>
        <taxon>Erysipelotrichales</taxon>
        <taxon>Erysipelotrichaceae</taxon>
        <taxon>Stecheria</taxon>
    </lineage>
</organism>